<feature type="transmembrane region" description="Helical" evidence="7">
    <location>
        <begin position="34"/>
        <end position="55"/>
    </location>
</feature>
<dbReference type="EMBL" id="JANVFT010000077">
    <property type="protein sequence ID" value="KAJ4474529.1"/>
    <property type="molecule type" value="Genomic_DNA"/>
</dbReference>
<keyword evidence="6 7" id="KW-0472">Membrane</keyword>
<accession>A0ABQ8V638</accession>
<evidence type="ECO:0000313" key="9">
    <source>
        <dbReference type="Proteomes" id="UP001150217"/>
    </source>
</evidence>
<comment type="pathway">
    <text evidence="7">Protein modification; protein glycosylation.</text>
</comment>
<dbReference type="Pfam" id="PF07297">
    <property type="entry name" value="DPM2"/>
    <property type="match status" value="1"/>
</dbReference>
<evidence type="ECO:0000256" key="7">
    <source>
        <dbReference type="RuleBase" id="RU365084"/>
    </source>
</evidence>
<keyword evidence="5 7" id="KW-1133">Transmembrane helix</keyword>
<evidence type="ECO:0000256" key="2">
    <source>
        <dbReference type="ARBA" id="ARBA00005478"/>
    </source>
</evidence>
<keyword evidence="3 7" id="KW-0812">Transmembrane</keyword>
<comment type="similarity">
    <text evidence="2 7">Belongs to the DPM2 family.</text>
</comment>
<comment type="subunit">
    <text evidence="7">Component of the dolichol-phosphate mannose (DPM) synthase complex.</text>
</comment>
<evidence type="ECO:0000313" key="8">
    <source>
        <dbReference type="EMBL" id="KAJ4474529.1"/>
    </source>
</evidence>
<proteinExistence type="inferred from homology"/>
<sequence>MSHWRRVILEHLQFLSLLLHLQFLHRKMGASDKMLGGIMLLSAALVFTYYTTWAILLPFFDSSSALHDYFPAREWAIQLPLFVLIIGLSAIGFFVGFTIMKEKRKAAQKIRLRTA</sequence>
<dbReference type="PANTHER" id="PTHR15039">
    <property type="entry name" value="DOLICHOL PHOSPHATE-MANNOSE BIOSYNTHESIS REGULATORY PROTEIN"/>
    <property type="match status" value="1"/>
</dbReference>
<dbReference type="Proteomes" id="UP001150217">
    <property type="component" value="Unassembled WGS sequence"/>
</dbReference>
<comment type="caution">
    <text evidence="8">The sequence shown here is derived from an EMBL/GenBank/DDBJ whole genome shotgun (WGS) entry which is preliminary data.</text>
</comment>
<gene>
    <name evidence="8" type="ORF">C8R41DRAFT_554359</name>
</gene>
<reference evidence="8" key="1">
    <citation type="submission" date="2022-08" db="EMBL/GenBank/DDBJ databases">
        <title>A Global Phylogenomic Analysis of the Shiitake Genus Lentinula.</title>
        <authorList>
            <consortium name="DOE Joint Genome Institute"/>
            <person name="Sierra-Patev S."/>
            <person name="Min B."/>
            <person name="Naranjo-Ortiz M."/>
            <person name="Looney B."/>
            <person name="Konkel Z."/>
            <person name="Slot J.C."/>
            <person name="Sakamoto Y."/>
            <person name="Steenwyk J.L."/>
            <person name="Rokas A."/>
            <person name="Carro J."/>
            <person name="Camarero S."/>
            <person name="Ferreira P."/>
            <person name="Molpeceres G."/>
            <person name="Ruiz-Duenas F.J."/>
            <person name="Serrano A."/>
            <person name="Henrissat B."/>
            <person name="Drula E."/>
            <person name="Hughes K.W."/>
            <person name="Mata J.L."/>
            <person name="Ishikawa N.K."/>
            <person name="Vargas-Isla R."/>
            <person name="Ushijima S."/>
            <person name="Smith C.A."/>
            <person name="Ahrendt S."/>
            <person name="Andreopoulos W."/>
            <person name="He G."/>
            <person name="Labutti K."/>
            <person name="Lipzen A."/>
            <person name="Ng V."/>
            <person name="Riley R."/>
            <person name="Sandor L."/>
            <person name="Barry K."/>
            <person name="Martinez A.T."/>
            <person name="Xiao Y."/>
            <person name="Gibbons J.G."/>
            <person name="Terashima K."/>
            <person name="Grigoriev I.V."/>
            <person name="Hibbett D.S."/>
        </authorList>
    </citation>
    <scope>NUCLEOTIDE SEQUENCE</scope>
    <source>
        <strain evidence="8">RHP3577 ss4</strain>
    </source>
</reference>
<organism evidence="8 9">
    <name type="scientific">Lentinula lateritia</name>
    <dbReference type="NCBI Taxonomy" id="40482"/>
    <lineage>
        <taxon>Eukaryota</taxon>
        <taxon>Fungi</taxon>
        <taxon>Dikarya</taxon>
        <taxon>Basidiomycota</taxon>
        <taxon>Agaricomycotina</taxon>
        <taxon>Agaricomycetes</taxon>
        <taxon>Agaricomycetidae</taxon>
        <taxon>Agaricales</taxon>
        <taxon>Marasmiineae</taxon>
        <taxon>Omphalotaceae</taxon>
        <taxon>Lentinula</taxon>
    </lineage>
</organism>
<evidence type="ECO:0000256" key="5">
    <source>
        <dbReference type="ARBA" id="ARBA00022989"/>
    </source>
</evidence>
<evidence type="ECO:0000256" key="3">
    <source>
        <dbReference type="ARBA" id="ARBA00022692"/>
    </source>
</evidence>
<dbReference type="PANTHER" id="PTHR15039:SF11">
    <property type="entry name" value="DOLICHOL PHOSPHATE-MANNOSE BIOSYNTHESIS REGULATORY PROTEIN"/>
    <property type="match status" value="1"/>
</dbReference>
<comment type="function">
    <text evidence="7">Regulatory subunit of the dolichol-phosphate mannose (DPM) synthase complex; essential for the ER localization.</text>
</comment>
<evidence type="ECO:0000256" key="1">
    <source>
        <dbReference type="ARBA" id="ARBA00004477"/>
    </source>
</evidence>
<feature type="transmembrane region" description="Helical" evidence="7">
    <location>
        <begin position="75"/>
        <end position="99"/>
    </location>
</feature>
<evidence type="ECO:0000256" key="6">
    <source>
        <dbReference type="ARBA" id="ARBA00023136"/>
    </source>
</evidence>
<keyword evidence="4 7" id="KW-0256">Endoplasmic reticulum</keyword>
<name>A0ABQ8V638_9AGAR</name>
<keyword evidence="9" id="KW-1185">Reference proteome</keyword>
<protein>
    <recommendedName>
        <fullName evidence="7">Dolichol phosphate-mannose biosynthesis regulatory protein</fullName>
    </recommendedName>
</protein>
<evidence type="ECO:0000256" key="4">
    <source>
        <dbReference type="ARBA" id="ARBA00022824"/>
    </source>
</evidence>
<dbReference type="InterPro" id="IPR009914">
    <property type="entry name" value="DPM2"/>
</dbReference>
<comment type="subcellular location">
    <subcellularLocation>
        <location evidence="1 7">Endoplasmic reticulum membrane</location>
        <topology evidence="1 7">Multi-pass membrane protein</topology>
    </subcellularLocation>
</comment>